<dbReference type="AlphaFoldDB" id="A0A4R3Z3P2"/>
<organism evidence="1 2">
    <name type="scientific">Biostraticola tofi</name>
    <dbReference type="NCBI Taxonomy" id="466109"/>
    <lineage>
        <taxon>Bacteria</taxon>
        <taxon>Pseudomonadati</taxon>
        <taxon>Pseudomonadota</taxon>
        <taxon>Gammaproteobacteria</taxon>
        <taxon>Enterobacterales</taxon>
        <taxon>Bruguierivoracaceae</taxon>
        <taxon>Biostraticola</taxon>
    </lineage>
</organism>
<comment type="caution">
    <text evidence="1">The sequence shown here is derived from an EMBL/GenBank/DDBJ whole genome shotgun (WGS) entry which is preliminary data.</text>
</comment>
<evidence type="ECO:0000313" key="2">
    <source>
        <dbReference type="Proteomes" id="UP000295719"/>
    </source>
</evidence>
<sequence length="205" mass="22690">MMDNHTAEERQALIVRLETIASWRKKYGENVNVMLPAEEAEKIANIALASLTAEPDYQLLSPDGDWLSVDAEIWHKGKSKLKHQVVYPFPPVASAVPDELIPVPDEFLDADQNEKGLFELSEDCMCRLAVALAQQSKGRVIPPAEIRVPDGWKLVPAEPTDEMIAAAMDCDDVSFDKDDDSLFYVHHNSIYTAMLAAAPSPIASE</sequence>
<keyword evidence="2" id="KW-1185">Reference proteome</keyword>
<evidence type="ECO:0008006" key="3">
    <source>
        <dbReference type="Google" id="ProtNLM"/>
    </source>
</evidence>
<accession>A0A4R3Z3P2</accession>
<dbReference type="Proteomes" id="UP000295719">
    <property type="component" value="Unassembled WGS sequence"/>
</dbReference>
<name>A0A4R3Z3P2_9GAMM</name>
<dbReference type="EMBL" id="SMCR01000001">
    <property type="protein sequence ID" value="TCW00442.1"/>
    <property type="molecule type" value="Genomic_DNA"/>
</dbReference>
<proteinExistence type="predicted"/>
<dbReference type="RefSeq" id="WP_131863994.1">
    <property type="nucleotide sequence ID" value="NZ_SMCR01000001.1"/>
</dbReference>
<gene>
    <name evidence="1" type="ORF">EDC52_101792</name>
</gene>
<dbReference type="OrthoDB" id="5678344at2"/>
<protein>
    <recommendedName>
        <fullName evidence="3">Eaa protein</fullName>
    </recommendedName>
</protein>
<reference evidence="1 2" key="1">
    <citation type="submission" date="2019-03" db="EMBL/GenBank/DDBJ databases">
        <title>Genomic Encyclopedia of Type Strains, Phase IV (KMG-IV): sequencing the most valuable type-strain genomes for metagenomic binning, comparative biology and taxonomic classification.</title>
        <authorList>
            <person name="Goeker M."/>
        </authorList>
    </citation>
    <scope>NUCLEOTIDE SEQUENCE [LARGE SCALE GENOMIC DNA]</scope>
    <source>
        <strain evidence="1 2">DSM 19580</strain>
    </source>
</reference>
<evidence type="ECO:0000313" key="1">
    <source>
        <dbReference type="EMBL" id="TCW00442.1"/>
    </source>
</evidence>